<evidence type="ECO:0000313" key="2">
    <source>
        <dbReference type="Proteomes" id="UP001189429"/>
    </source>
</evidence>
<evidence type="ECO:0000313" key="1">
    <source>
        <dbReference type="EMBL" id="CAK0881634.1"/>
    </source>
</evidence>
<feature type="non-terminal residue" evidence="1">
    <location>
        <position position="1"/>
    </location>
</feature>
<reference evidence="1" key="1">
    <citation type="submission" date="2023-10" db="EMBL/GenBank/DDBJ databases">
        <authorList>
            <person name="Chen Y."/>
            <person name="Shah S."/>
            <person name="Dougan E. K."/>
            <person name="Thang M."/>
            <person name="Chan C."/>
        </authorList>
    </citation>
    <scope>NUCLEOTIDE SEQUENCE [LARGE SCALE GENOMIC DNA]</scope>
</reference>
<proteinExistence type="predicted"/>
<protein>
    <submittedName>
        <fullName evidence="1">Uncharacterized protein</fullName>
    </submittedName>
</protein>
<comment type="caution">
    <text evidence="1">The sequence shown here is derived from an EMBL/GenBank/DDBJ whole genome shotgun (WGS) entry which is preliminary data.</text>
</comment>
<gene>
    <name evidence="1" type="ORF">PCOR1329_LOCUS64415</name>
</gene>
<organism evidence="1 2">
    <name type="scientific">Prorocentrum cordatum</name>
    <dbReference type="NCBI Taxonomy" id="2364126"/>
    <lineage>
        <taxon>Eukaryota</taxon>
        <taxon>Sar</taxon>
        <taxon>Alveolata</taxon>
        <taxon>Dinophyceae</taxon>
        <taxon>Prorocentrales</taxon>
        <taxon>Prorocentraceae</taxon>
        <taxon>Prorocentrum</taxon>
    </lineage>
</organism>
<dbReference type="EMBL" id="CAUYUJ010018210">
    <property type="protein sequence ID" value="CAK0881634.1"/>
    <property type="molecule type" value="Genomic_DNA"/>
</dbReference>
<dbReference type="Proteomes" id="UP001189429">
    <property type="component" value="Unassembled WGS sequence"/>
</dbReference>
<sequence length="177" mass="17776">TRSGMRFKRPRLAAAPRVAVVQLAAHAPMPRAGLPVARLLALAGCAGAAAPRSARSCAAPLHVEPLVTAASAQLRSVGAAALPPSARAVALRRRCRSLLALLSGGAAALRNDGAVCASLARLPSVGAAALRGGRAASEPLLSVRSAQRWCSALAPLRDVAAAPPPRCSSSTPQLPVA</sequence>
<accession>A0ABN9W674</accession>
<keyword evidence="2" id="KW-1185">Reference proteome</keyword>
<feature type="non-terminal residue" evidence="1">
    <location>
        <position position="177"/>
    </location>
</feature>
<name>A0ABN9W674_9DINO</name>